<dbReference type="Proteomes" id="UP001164250">
    <property type="component" value="Chromosome 1"/>
</dbReference>
<comment type="caution">
    <text evidence="1">The sequence shown here is derived from an EMBL/GenBank/DDBJ whole genome shotgun (WGS) entry which is preliminary data.</text>
</comment>
<name>A0ACC1C7S6_9ROSI</name>
<keyword evidence="2" id="KW-1185">Reference proteome</keyword>
<proteinExistence type="predicted"/>
<organism evidence="1 2">
    <name type="scientific">Pistacia atlantica</name>
    <dbReference type="NCBI Taxonomy" id="434234"/>
    <lineage>
        <taxon>Eukaryota</taxon>
        <taxon>Viridiplantae</taxon>
        <taxon>Streptophyta</taxon>
        <taxon>Embryophyta</taxon>
        <taxon>Tracheophyta</taxon>
        <taxon>Spermatophyta</taxon>
        <taxon>Magnoliopsida</taxon>
        <taxon>eudicotyledons</taxon>
        <taxon>Gunneridae</taxon>
        <taxon>Pentapetalae</taxon>
        <taxon>rosids</taxon>
        <taxon>malvids</taxon>
        <taxon>Sapindales</taxon>
        <taxon>Anacardiaceae</taxon>
        <taxon>Pistacia</taxon>
    </lineage>
</organism>
<dbReference type="EMBL" id="CM047897">
    <property type="protein sequence ID" value="KAJ0111646.1"/>
    <property type="molecule type" value="Genomic_DNA"/>
</dbReference>
<protein>
    <submittedName>
        <fullName evidence="1">Uncharacterized protein</fullName>
    </submittedName>
</protein>
<evidence type="ECO:0000313" key="2">
    <source>
        <dbReference type="Proteomes" id="UP001164250"/>
    </source>
</evidence>
<accession>A0ACC1C7S6</accession>
<sequence>MTKNPKKFTTLTKNCSKYCIRTATGQINAVTGIDTIQLTPNITLPNVLLVPTLETNLLSVSKLMTSYSYHFFLKHCLFQDLHTREEMGRGFKRGDLWYIHHGSKLSISANQTSEHVLENEKLICLWHQRLGHPLFGYLKHILPTLFESCNKEFKCSTWYFQKVIIKHQCHLLSFIRMYGVPQTILLLVVCDGLLPSLMTTLRLHGFF</sequence>
<reference evidence="2" key="1">
    <citation type="journal article" date="2023" name="G3 (Bethesda)">
        <title>Genome assembly and association tests identify interacting loci associated with vigor, precocity, and sex in interspecific pistachio rootstocks.</title>
        <authorList>
            <person name="Palmer W."/>
            <person name="Jacygrad E."/>
            <person name="Sagayaradj S."/>
            <person name="Cavanaugh K."/>
            <person name="Han R."/>
            <person name="Bertier L."/>
            <person name="Beede B."/>
            <person name="Kafkas S."/>
            <person name="Golino D."/>
            <person name="Preece J."/>
            <person name="Michelmore R."/>
        </authorList>
    </citation>
    <scope>NUCLEOTIDE SEQUENCE [LARGE SCALE GENOMIC DNA]</scope>
</reference>
<evidence type="ECO:0000313" key="1">
    <source>
        <dbReference type="EMBL" id="KAJ0111646.1"/>
    </source>
</evidence>
<gene>
    <name evidence="1" type="ORF">Patl1_03144</name>
</gene>